<keyword evidence="3" id="KW-0472">Membrane</keyword>
<accession>A0A6I9WVV5</accession>
<dbReference type="KEGG" id="pbar:105433761"/>
<comment type="similarity">
    <text evidence="1">Belongs to the SDHAF4 family.</text>
</comment>
<sequence>IEFDASEYFKFANWIFANIIISIYIIFIYISVKYKNRIITCLGTFSLQTKAVLNEILQNDRESPRMKQFHEKLKLQPIPSIYIEIEPRERFVDLVLVEIDSRTGELIPNSEKDPTKWGDWQNGGRVSDF</sequence>
<evidence type="ECO:0000256" key="1">
    <source>
        <dbReference type="ARBA" id="ARBA00005701"/>
    </source>
</evidence>
<feature type="transmembrane region" description="Helical" evidence="3">
    <location>
        <begin position="12"/>
        <end position="32"/>
    </location>
</feature>
<evidence type="ECO:0000313" key="5">
    <source>
        <dbReference type="RefSeq" id="XP_011647511.1"/>
    </source>
</evidence>
<keyword evidence="3" id="KW-0812">Transmembrane</keyword>
<gene>
    <name evidence="5" type="primary">LOC105433761</name>
</gene>
<dbReference type="OrthoDB" id="201362at2759"/>
<dbReference type="Pfam" id="PF07896">
    <property type="entry name" value="DUF1674"/>
    <property type="match status" value="1"/>
</dbReference>
<keyword evidence="3" id="KW-1133">Transmembrane helix</keyword>
<name>A0A6I9WVV5_9HYME</name>
<feature type="region of interest" description="Disordered" evidence="2">
    <location>
        <begin position="106"/>
        <end position="129"/>
    </location>
</feature>
<feature type="non-terminal residue" evidence="5">
    <location>
        <position position="1"/>
    </location>
</feature>
<dbReference type="AlphaFoldDB" id="A0A6I9WVV5"/>
<protein>
    <submittedName>
        <fullName evidence="5">Uncharacterized protein LOC105433761</fullName>
    </submittedName>
</protein>
<dbReference type="InterPro" id="IPR012875">
    <property type="entry name" value="SDHF4"/>
</dbReference>
<dbReference type="Proteomes" id="UP000504615">
    <property type="component" value="Unplaced"/>
</dbReference>
<evidence type="ECO:0000256" key="3">
    <source>
        <dbReference type="SAM" id="Phobius"/>
    </source>
</evidence>
<proteinExistence type="inferred from homology"/>
<evidence type="ECO:0000256" key="2">
    <source>
        <dbReference type="SAM" id="MobiDB-lite"/>
    </source>
</evidence>
<evidence type="ECO:0000313" key="4">
    <source>
        <dbReference type="Proteomes" id="UP000504615"/>
    </source>
</evidence>
<reference evidence="5" key="1">
    <citation type="submission" date="2025-08" db="UniProtKB">
        <authorList>
            <consortium name="RefSeq"/>
        </authorList>
    </citation>
    <scope>IDENTIFICATION</scope>
</reference>
<dbReference type="GeneID" id="105433761"/>
<dbReference type="RefSeq" id="XP_011647511.1">
    <property type="nucleotide sequence ID" value="XM_011649209.2"/>
</dbReference>
<organism evidence="4 5">
    <name type="scientific">Pogonomyrmex barbatus</name>
    <name type="common">red harvester ant</name>
    <dbReference type="NCBI Taxonomy" id="144034"/>
    <lineage>
        <taxon>Eukaryota</taxon>
        <taxon>Metazoa</taxon>
        <taxon>Ecdysozoa</taxon>
        <taxon>Arthropoda</taxon>
        <taxon>Hexapoda</taxon>
        <taxon>Insecta</taxon>
        <taxon>Pterygota</taxon>
        <taxon>Neoptera</taxon>
        <taxon>Endopterygota</taxon>
        <taxon>Hymenoptera</taxon>
        <taxon>Apocrita</taxon>
        <taxon>Aculeata</taxon>
        <taxon>Formicoidea</taxon>
        <taxon>Formicidae</taxon>
        <taxon>Myrmicinae</taxon>
        <taxon>Pogonomyrmex</taxon>
    </lineage>
</organism>
<keyword evidence="4" id="KW-1185">Reference proteome</keyword>